<gene>
    <name evidence="15" type="ORF">SAMN05216200_102386</name>
</gene>
<evidence type="ECO:0000259" key="13">
    <source>
        <dbReference type="PROSITE" id="PS50045"/>
    </source>
</evidence>
<evidence type="ECO:0000256" key="1">
    <source>
        <dbReference type="ARBA" id="ARBA00002167"/>
    </source>
</evidence>
<evidence type="ECO:0000256" key="10">
    <source>
        <dbReference type="ARBA" id="ARBA00023159"/>
    </source>
</evidence>
<name>A0A1M7SGP7_9RHOB</name>
<dbReference type="SMART" id="SM00448">
    <property type="entry name" value="REC"/>
    <property type="match status" value="1"/>
</dbReference>
<keyword evidence="8" id="KW-0805">Transcription regulation</keyword>
<dbReference type="GO" id="GO:0005524">
    <property type="term" value="F:ATP binding"/>
    <property type="evidence" value="ECO:0007669"/>
    <property type="project" value="UniProtKB-KW"/>
</dbReference>
<dbReference type="PROSITE" id="PS50045">
    <property type="entry name" value="SIGMA54_INTERACT_4"/>
    <property type="match status" value="1"/>
</dbReference>
<evidence type="ECO:0000313" key="15">
    <source>
        <dbReference type="EMBL" id="SHN57641.1"/>
    </source>
</evidence>
<evidence type="ECO:0000256" key="3">
    <source>
        <dbReference type="ARBA" id="ARBA00015308"/>
    </source>
</evidence>
<dbReference type="InterPro" id="IPR002078">
    <property type="entry name" value="Sigma_54_int"/>
</dbReference>
<dbReference type="Pfam" id="PF25601">
    <property type="entry name" value="AAA_lid_14"/>
    <property type="match status" value="1"/>
</dbReference>
<dbReference type="InterPro" id="IPR001789">
    <property type="entry name" value="Sig_transdc_resp-reg_receiver"/>
</dbReference>
<reference evidence="15 16" key="1">
    <citation type="submission" date="2016-12" db="EMBL/GenBank/DDBJ databases">
        <authorList>
            <person name="Song W.-J."/>
            <person name="Kurnit D.M."/>
        </authorList>
    </citation>
    <scope>NUCLEOTIDE SEQUENCE [LARGE SCALE GENOMIC DNA]</scope>
    <source>
        <strain evidence="15 16">CGMCC 1.10808</strain>
    </source>
</reference>
<keyword evidence="7" id="KW-0902">Two-component regulatory system</keyword>
<evidence type="ECO:0000256" key="11">
    <source>
        <dbReference type="ARBA" id="ARBA00023163"/>
    </source>
</evidence>
<keyword evidence="4 12" id="KW-0597">Phosphoprotein</keyword>
<sequence>MTHARPSGFAARPDAGPVLLVEDTPSLSMVYETVLRKAGYDVRAALTGADARAEFARGAARVVLLDLILPDADGIDLLREMTRADPGAKVIVITANGSINRAVDAMRGGAFDFLVKPFDDKRLLSAVANAAAAAGGAAEAAAAPPAGSRFHGFVGSSPAMQAVYEKVRSIGRSTATVFVTGESGSGKEVCAQAIHAVSNRASGPFVPLNCGAIPKDLLESEVFGHLRGAFTGAVADKQGAAAAADGGTLFMDEICELSLDLQAKLLRFLQTSTIQPVGAATPRKVDVRIVCATNRDPAEEVRRGRFREDLFYRLHVVPIHLPPLRERGEDVLEIAQTFLEQFSREEGKRFKRLGEEVRRLFLSHPWPGNVRQLQNAIRHVAVLHDGEEVTPAMLPPEIVSGQAPTPVDGAQGWFPATGRAPGAAAPAAPPAGPEGLRAHARAMVGARLADVEREVIEATIEACGGSVPKAARMLDVSASTLYRKREAWARARDKA</sequence>
<keyword evidence="11" id="KW-0804">Transcription</keyword>
<dbReference type="RefSeq" id="WP_072746439.1">
    <property type="nucleotide sequence ID" value="NZ_FOHL01000003.1"/>
</dbReference>
<comment type="subunit">
    <text evidence="2">Interacts with sigma-54.</text>
</comment>
<feature type="domain" description="Response regulatory" evidence="14">
    <location>
        <begin position="17"/>
        <end position="131"/>
    </location>
</feature>
<dbReference type="GO" id="GO:0043565">
    <property type="term" value="F:sequence-specific DNA binding"/>
    <property type="evidence" value="ECO:0007669"/>
    <property type="project" value="InterPro"/>
</dbReference>
<dbReference type="Pfam" id="PF02954">
    <property type="entry name" value="HTH_8"/>
    <property type="match status" value="1"/>
</dbReference>
<evidence type="ECO:0000313" key="16">
    <source>
        <dbReference type="Proteomes" id="UP000184066"/>
    </source>
</evidence>
<proteinExistence type="predicted"/>
<evidence type="ECO:0000256" key="8">
    <source>
        <dbReference type="ARBA" id="ARBA00023015"/>
    </source>
</evidence>
<dbReference type="PANTHER" id="PTHR32071">
    <property type="entry name" value="TRANSCRIPTIONAL REGULATORY PROTEIN"/>
    <property type="match status" value="1"/>
</dbReference>
<feature type="domain" description="Sigma-54 factor interaction" evidence="13">
    <location>
        <begin position="153"/>
        <end position="382"/>
    </location>
</feature>
<dbReference type="SUPFAM" id="SSF46689">
    <property type="entry name" value="Homeodomain-like"/>
    <property type="match status" value="1"/>
</dbReference>
<dbReference type="PROSITE" id="PS00688">
    <property type="entry name" value="SIGMA54_INTERACT_3"/>
    <property type="match status" value="1"/>
</dbReference>
<dbReference type="Pfam" id="PF00158">
    <property type="entry name" value="Sigma54_activat"/>
    <property type="match status" value="1"/>
</dbReference>
<dbReference type="FunFam" id="3.40.50.300:FF:000006">
    <property type="entry name" value="DNA-binding transcriptional regulator NtrC"/>
    <property type="match status" value="1"/>
</dbReference>
<dbReference type="SUPFAM" id="SSF52172">
    <property type="entry name" value="CheY-like"/>
    <property type="match status" value="1"/>
</dbReference>
<keyword evidence="6" id="KW-0067">ATP-binding</keyword>
<evidence type="ECO:0000256" key="5">
    <source>
        <dbReference type="ARBA" id="ARBA00022741"/>
    </source>
</evidence>
<dbReference type="FunFam" id="1.10.8.60:FF:000120">
    <property type="entry name" value="Sigma-54-dependent Fis family transcriptional regulator"/>
    <property type="match status" value="1"/>
</dbReference>
<evidence type="ECO:0000259" key="14">
    <source>
        <dbReference type="PROSITE" id="PS50110"/>
    </source>
</evidence>
<dbReference type="PROSITE" id="PS00676">
    <property type="entry name" value="SIGMA54_INTERACT_2"/>
    <property type="match status" value="1"/>
</dbReference>
<dbReference type="InterPro" id="IPR025943">
    <property type="entry name" value="Sigma_54_int_dom_ATP-bd_2"/>
</dbReference>
<dbReference type="Gene3D" id="3.40.50.300">
    <property type="entry name" value="P-loop containing nucleotide triphosphate hydrolases"/>
    <property type="match status" value="1"/>
</dbReference>
<dbReference type="SUPFAM" id="SSF52540">
    <property type="entry name" value="P-loop containing nucleoside triphosphate hydrolases"/>
    <property type="match status" value="1"/>
</dbReference>
<feature type="modified residue" description="4-aspartylphosphate" evidence="12">
    <location>
        <position position="66"/>
    </location>
</feature>
<accession>A0A1M7SGP7</accession>
<dbReference type="InterPro" id="IPR002197">
    <property type="entry name" value="HTH_Fis"/>
</dbReference>
<dbReference type="InterPro" id="IPR003593">
    <property type="entry name" value="AAA+_ATPase"/>
</dbReference>
<dbReference type="Gene3D" id="1.10.10.60">
    <property type="entry name" value="Homeodomain-like"/>
    <property type="match status" value="1"/>
</dbReference>
<dbReference type="AlphaFoldDB" id="A0A1M7SGP7"/>
<protein>
    <recommendedName>
        <fullName evidence="3">Nif-specific regulatory protein</fullName>
    </recommendedName>
</protein>
<dbReference type="Gene3D" id="3.40.50.2300">
    <property type="match status" value="1"/>
</dbReference>
<evidence type="ECO:0000256" key="12">
    <source>
        <dbReference type="PROSITE-ProRule" id="PRU00169"/>
    </source>
</evidence>
<keyword evidence="16" id="KW-1185">Reference proteome</keyword>
<dbReference type="InterPro" id="IPR058031">
    <property type="entry name" value="AAA_lid_NorR"/>
</dbReference>
<dbReference type="GO" id="GO:0000160">
    <property type="term" value="P:phosphorelay signal transduction system"/>
    <property type="evidence" value="ECO:0007669"/>
    <property type="project" value="UniProtKB-KW"/>
</dbReference>
<evidence type="ECO:0000256" key="4">
    <source>
        <dbReference type="ARBA" id="ARBA00022553"/>
    </source>
</evidence>
<comment type="function">
    <text evidence="1">Required for activation of most nif operons, which are directly involved in nitrogen fixation.</text>
</comment>
<keyword evidence="10" id="KW-0010">Activator</keyword>
<dbReference type="Gene3D" id="1.10.8.60">
    <property type="match status" value="1"/>
</dbReference>
<dbReference type="PROSITE" id="PS50110">
    <property type="entry name" value="RESPONSE_REGULATORY"/>
    <property type="match status" value="1"/>
</dbReference>
<dbReference type="SMART" id="SM00382">
    <property type="entry name" value="AAA"/>
    <property type="match status" value="1"/>
</dbReference>
<dbReference type="STRING" id="1189325.SAMN04488119_103123"/>
<dbReference type="GO" id="GO:0006355">
    <property type="term" value="P:regulation of DNA-templated transcription"/>
    <property type="evidence" value="ECO:0007669"/>
    <property type="project" value="InterPro"/>
</dbReference>
<evidence type="ECO:0000256" key="6">
    <source>
        <dbReference type="ARBA" id="ARBA00022840"/>
    </source>
</evidence>
<keyword evidence="5" id="KW-0547">Nucleotide-binding</keyword>
<evidence type="ECO:0000256" key="2">
    <source>
        <dbReference type="ARBA" id="ARBA00011135"/>
    </source>
</evidence>
<dbReference type="InterPro" id="IPR011006">
    <property type="entry name" value="CheY-like_superfamily"/>
</dbReference>
<evidence type="ECO:0000256" key="7">
    <source>
        <dbReference type="ARBA" id="ARBA00023012"/>
    </source>
</evidence>
<dbReference type="InterPro" id="IPR025944">
    <property type="entry name" value="Sigma_54_int_dom_CS"/>
</dbReference>
<dbReference type="CDD" id="cd00009">
    <property type="entry name" value="AAA"/>
    <property type="match status" value="1"/>
</dbReference>
<organism evidence="15 16">
    <name type="scientific">Oceanicella actignis</name>
    <dbReference type="NCBI Taxonomy" id="1189325"/>
    <lineage>
        <taxon>Bacteria</taxon>
        <taxon>Pseudomonadati</taxon>
        <taxon>Pseudomonadota</taxon>
        <taxon>Alphaproteobacteria</taxon>
        <taxon>Rhodobacterales</taxon>
        <taxon>Paracoccaceae</taxon>
        <taxon>Oceanicella</taxon>
    </lineage>
</organism>
<dbReference type="Pfam" id="PF00072">
    <property type="entry name" value="Response_reg"/>
    <property type="match status" value="1"/>
</dbReference>
<dbReference type="OrthoDB" id="9802388at2"/>
<dbReference type="InterPro" id="IPR027417">
    <property type="entry name" value="P-loop_NTPase"/>
</dbReference>
<dbReference type="EMBL" id="FRDL01000002">
    <property type="protein sequence ID" value="SHN57641.1"/>
    <property type="molecule type" value="Genomic_DNA"/>
</dbReference>
<evidence type="ECO:0000256" key="9">
    <source>
        <dbReference type="ARBA" id="ARBA00023125"/>
    </source>
</evidence>
<dbReference type="PANTHER" id="PTHR32071:SF117">
    <property type="entry name" value="PTS-DEPENDENT DIHYDROXYACETONE KINASE OPERON REGULATORY PROTEIN-RELATED"/>
    <property type="match status" value="1"/>
</dbReference>
<dbReference type="Proteomes" id="UP000184066">
    <property type="component" value="Unassembled WGS sequence"/>
</dbReference>
<keyword evidence="9 15" id="KW-0238">DNA-binding</keyword>
<dbReference type="InterPro" id="IPR009057">
    <property type="entry name" value="Homeodomain-like_sf"/>
</dbReference>